<evidence type="ECO:0000313" key="2">
    <source>
        <dbReference type="Proteomes" id="UP000828390"/>
    </source>
</evidence>
<organism evidence="1 2">
    <name type="scientific">Dreissena polymorpha</name>
    <name type="common">Zebra mussel</name>
    <name type="synonym">Mytilus polymorpha</name>
    <dbReference type="NCBI Taxonomy" id="45954"/>
    <lineage>
        <taxon>Eukaryota</taxon>
        <taxon>Metazoa</taxon>
        <taxon>Spiralia</taxon>
        <taxon>Lophotrochozoa</taxon>
        <taxon>Mollusca</taxon>
        <taxon>Bivalvia</taxon>
        <taxon>Autobranchia</taxon>
        <taxon>Heteroconchia</taxon>
        <taxon>Euheterodonta</taxon>
        <taxon>Imparidentia</taxon>
        <taxon>Neoheterodontei</taxon>
        <taxon>Myida</taxon>
        <taxon>Dreissenoidea</taxon>
        <taxon>Dreissenidae</taxon>
        <taxon>Dreissena</taxon>
    </lineage>
</organism>
<reference evidence="1" key="1">
    <citation type="journal article" date="2019" name="bioRxiv">
        <title>The Genome of the Zebra Mussel, Dreissena polymorpha: A Resource for Invasive Species Research.</title>
        <authorList>
            <person name="McCartney M.A."/>
            <person name="Auch B."/>
            <person name="Kono T."/>
            <person name="Mallez S."/>
            <person name="Zhang Y."/>
            <person name="Obille A."/>
            <person name="Becker A."/>
            <person name="Abrahante J.E."/>
            <person name="Garbe J."/>
            <person name="Badalamenti J.P."/>
            <person name="Herman A."/>
            <person name="Mangelson H."/>
            <person name="Liachko I."/>
            <person name="Sullivan S."/>
            <person name="Sone E.D."/>
            <person name="Koren S."/>
            <person name="Silverstein K.A.T."/>
            <person name="Beckman K.B."/>
            <person name="Gohl D.M."/>
        </authorList>
    </citation>
    <scope>NUCLEOTIDE SEQUENCE</scope>
    <source>
        <strain evidence="1">Duluth1</strain>
        <tissue evidence="1">Whole animal</tissue>
    </source>
</reference>
<dbReference type="EMBL" id="JAIWYP010000011">
    <property type="protein sequence ID" value="KAH3734668.1"/>
    <property type="molecule type" value="Genomic_DNA"/>
</dbReference>
<dbReference type="AlphaFoldDB" id="A0A9D4CWB0"/>
<sequence>MSEPLKCGPCSRCKHKAEIMEFQPHGTLVESREPSEVHQNDANVEQSLNVDTNTDEAAGNSKQVEGVKVASISDNVRVTKEQNNNLSWACEMAPAEVANLQAVDINIKPIYEGVISASKPPWADVAELSPETRHYWLIWDHLKIIDGVLCKTKLKKFGTGEAIQIILPAYIRSRALKAVHDTIMAGHLGVN</sequence>
<protein>
    <recommendedName>
        <fullName evidence="3">Integrase zinc-binding domain-containing protein</fullName>
    </recommendedName>
</protein>
<reference evidence="1" key="2">
    <citation type="submission" date="2020-11" db="EMBL/GenBank/DDBJ databases">
        <authorList>
            <person name="McCartney M.A."/>
            <person name="Auch B."/>
            <person name="Kono T."/>
            <person name="Mallez S."/>
            <person name="Becker A."/>
            <person name="Gohl D.M."/>
            <person name="Silverstein K.A.T."/>
            <person name="Koren S."/>
            <person name="Bechman K.B."/>
            <person name="Herman A."/>
            <person name="Abrahante J.E."/>
            <person name="Garbe J."/>
        </authorList>
    </citation>
    <scope>NUCLEOTIDE SEQUENCE</scope>
    <source>
        <strain evidence="1">Duluth1</strain>
        <tissue evidence="1">Whole animal</tissue>
    </source>
</reference>
<dbReference type="Proteomes" id="UP000828390">
    <property type="component" value="Unassembled WGS sequence"/>
</dbReference>
<proteinExistence type="predicted"/>
<evidence type="ECO:0008006" key="3">
    <source>
        <dbReference type="Google" id="ProtNLM"/>
    </source>
</evidence>
<keyword evidence="2" id="KW-1185">Reference proteome</keyword>
<accession>A0A9D4CWB0</accession>
<gene>
    <name evidence="1" type="ORF">DPMN_041108</name>
</gene>
<name>A0A9D4CWB0_DREPO</name>
<comment type="caution">
    <text evidence="1">The sequence shown here is derived from an EMBL/GenBank/DDBJ whole genome shotgun (WGS) entry which is preliminary data.</text>
</comment>
<evidence type="ECO:0000313" key="1">
    <source>
        <dbReference type="EMBL" id="KAH3734668.1"/>
    </source>
</evidence>